<dbReference type="GO" id="GO:0016020">
    <property type="term" value="C:membrane"/>
    <property type="evidence" value="ECO:0007669"/>
    <property type="project" value="UniProtKB-SubCell"/>
</dbReference>
<evidence type="ECO:0008006" key="9">
    <source>
        <dbReference type="Google" id="ProtNLM"/>
    </source>
</evidence>
<evidence type="ECO:0000313" key="8">
    <source>
        <dbReference type="Proteomes" id="UP000229385"/>
    </source>
</evidence>
<dbReference type="InterPro" id="IPR012902">
    <property type="entry name" value="N_methyl_site"/>
</dbReference>
<keyword evidence="5 6" id="KW-0472">Membrane</keyword>
<dbReference type="PANTHER" id="PTHR30093:SF44">
    <property type="entry name" value="TYPE II SECRETION SYSTEM CORE PROTEIN G"/>
    <property type="match status" value="1"/>
</dbReference>
<evidence type="ECO:0000256" key="1">
    <source>
        <dbReference type="ARBA" id="ARBA00004167"/>
    </source>
</evidence>
<keyword evidence="3 6" id="KW-0812">Transmembrane</keyword>
<keyword evidence="2" id="KW-0488">Methylation</keyword>
<evidence type="ECO:0000256" key="4">
    <source>
        <dbReference type="ARBA" id="ARBA00022989"/>
    </source>
</evidence>
<dbReference type="Pfam" id="PF07963">
    <property type="entry name" value="N_methyl"/>
    <property type="match status" value="1"/>
</dbReference>
<name>A0A2M7XBF6_9BACT</name>
<evidence type="ECO:0000256" key="6">
    <source>
        <dbReference type="SAM" id="Phobius"/>
    </source>
</evidence>
<dbReference type="PROSITE" id="PS00409">
    <property type="entry name" value="PROKAR_NTER_METHYL"/>
    <property type="match status" value="1"/>
</dbReference>
<dbReference type="Proteomes" id="UP000229385">
    <property type="component" value="Unassembled WGS sequence"/>
</dbReference>
<comment type="caution">
    <text evidence="7">The sequence shown here is derived from an EMBL/GenBank/DDBJ whole genome shotgun (WGS) entry which is preliminary data.</text>
</comment>
<protein>
    <recommendedName>
        <fullName evidence="9">Type II secretion system protein GspG C-terminal domain-containing protein</fullName>
    </recommendedName>
</protein>
<gene>
    <name evidence="7" type="ORF">CO174_04245</name>
</gene>
<accession>A0A2M7XBF6</accession>
<feature type="transmembrane region" description="Helical" evidence="6">
    <location>
        <begin position="12"/>
        <end position="33"/>
    </location>
</feature>
<dbReference type="EMBL" id="PFWU01000046">
    <property type="protein sequence ID" value="PJA45210.1"/>
    <property type="molecule type" value="Genomic_DNA"/>
</dbReference>
<dbReference type="Gene3D" id="3.30.700.10">
    <property type="entry name" value="Glycoprotein, Type 4 Pilin"/>
    <property type="match status" value="1"/>
</dbReference>
<dbReference type="AlphaFoldDB" id="A0A2M7XBF6"/>
<sequence length="167" mass="17555">MKTEKGFTLVELLVVIAVVALIGVFAAVAVNSARSKQRDATRLANVRQVQSALEDFFNETNTYPDGELLPLGDSASSACLGLSGFDGDCSGHEAVIMRIVPGTYEDGLEGIVTCGDPARRAFCYTVLSEGESYVIHFELENGLTSVGLQAGVNCATPDGMEAGICAE</sequence>
<dbReference type="InterPro" id="IPR045584">
    <property type="entry name" value="Pilin-like"/>
</dbReference>
<evidence type="ECO:0000256" key="2">
    <source>
        <dbReference type="ARBA" id="ARBA00022481"/>
    </source>
</evidence>
<dbReference type="PANTHER" id="PTHR30093">
    <property type="entry name" value="GENERAL SECRETION PATHWAY PROTEIN G"/>
    <property type="match status" value="1"/>
</dbReference>
<evidence type="ECO:0000256" key="3">
    <source>
        <dbReference type="ARBA" id="ARBA00022692"/>
    </source>
</evidence>
<dbReference type="SUPFAM" id="SSF54523">
    <property type="entry name" value="Pili subunits"/>
    <property type="match status" value="1"/>
</dbReference>
<evidence type="ECO:0000256" key="5">
    <source>
        <dbReference type="ARBA" id="ARBA00023136"/>
    </source>
</evidence>
<organism evidence="7 8">
    <name type="scientific">Candidatus Uhrbacteria bacterium CG_4_9_14_3_um_filter_50_9</name>
    <dbReference type="NCBI Taxonomy" id="1975035"/>
    <lineage>
        <taxon>Bacteria</taxon>
        <taxon>Candidatus Uhriibacteriota</taxon>
    </lineage>
</organism>
<dbReference type="NCBIfam" id="TIGR02532">
    <property type="entry name" value="IV_pilin_GFxxxE"/>
    <property type="match status" value="1"/>
</dbReference>
<evidence type="ECO:0000313" key="7">
    <source>
        <dbReference type="EMBL" id="PJA45210.1"/>
    </source>
</evidence>
<proteinExistence type="predicted"/>
<reference evidence="8" key="1">
    <citation type="submission" date="2017-09" db="EMBL/GenBank/DDBJ databases">
        <title>Depth-based differentiation of microbial function through sediment-hosted aquifers and enrichment of novel symbionts in the deep terrestrial subsurface.</title>
        <authorList>
            <person name="Probst A.J."/>
            <person name="Ladd B."/>
            <person name="Jarett J.K."/>
            <person name="Geller-Mcgrath D.E."/>
            <person name="Sieber C.M.K."/>
            <person name="Emerson J.B."/>
            <person name="Anantharaman K."/>
            <person name="Thomas B.C."/>
            <person name="Malmstrom R."/>
            <person name="Stieglmeier M."/>
            <person name="Klingl A."/>
            <person name="Woyke T."/>
            <person name="Ryan C.M."/>
            <person name="Banfield J.F."/>
        </authorList>
    </citation>
    <scope>NUCLEOTIDE SEQUENCE [LARGE SCALE GENOMIC DNA]</scope>
</reference>
<keyword evidence="4 6" id="KW-1133">Transmembrane helix</keyword>
<comment type="subcellular location">
    <subcellularLocation>
        <location evidence="1">Membrane</location>
        <topology evidence="1">Single-pass membrane protein</topology>
    </subcellularLocation>
</comment>